<keyword evidence="3" id="KW-1185">Reference proteome</keyword>
<organism evidence="2 3">
    <name type="scientific">Metabacillus mangrovi</name>
    <dbReference type="NCBI Taxonomy" id="1491830"/>
    <lineage>
        <taxon>Bacteria</taxon>
        <taxon>Bacillati</taxon>
        <taxon>Bacillota</taxon>
        <taxon>Bacilli</taxon>
        <taxon>Bacillales</taxon>
        <taxon>Bacillaceae</taxon>
        <taxon>Metabacillus</taxon>
    </lineage>
</organism>
<keyword evidence="1" id="KW-0472">Membrane</keyword>
<comment type="caution">
    <text evidence="2">The sequence shown here is derived from an EMBL/GenBank/DDBJ whole genome shotgun (WGS) entry which is preliminary data.</text>
</comment>
<keyword evidence="1" id="KW-1133">Transmembrane helix</keyword>
<gene>
    <name evidence="2" type="ORF">GKZ89_04340</name>
</gene>
<name>A0A7X2S3C4_9BACI</name>
<feature type="transmembrane region" description="Helical" evidence="1">
    <location>
        <begin position="105"/>
        <end position="123"/>
    </location>
</feature>
<keyword evidence="1" id="KW-0812">Transmembrane</keyword>
<feature type="transmembrane region" description="Helical" evidence="1">
    <location>
        <begin position="6"/>
        <end position="29"/>
    </location>
</feature>
<feature type="transmembrane region" description="Helical" evidence="1">
    <location>
        <begin position="66"/>
        <end position="84"/>
    </location>
</feature>
<accession>A0A7X2S3C4</accession>
<evidence type="ECO:0000313" key="2">
    <source>
        <dbReference type="EMBL" id="MTH52627.1"/>
    </source>
</evidence>
<sequence length="127" mass="14369">MGILTFLMGAAAIVPAVCFILLVFAFKAISGKGKRAVLAAADASVMIFFFSVYIKIMTLWNPLPSIYLFWSAAAWTGVFVLFYWKTRWKRPRAAFKKMWRLSFMAYFAASSVLFLYGAFLSIAKEFS</sequence>
<dbReference type="Proteomes" id="UP000434639">
    <property type="component" value="Unassembled WGS sequence"/>
</dbReference>
<protein>
    <submittedName>
        <fullName evidence="2">DUF3397 family protein</fullName>
    </submittedName>
</protein>
<proteinExistence type="predicted"/>
<reference evidence="2 3" key="1">
    <citation type="journal article" date="2017" name="Int. J. Syst. Evol. Microbiol.">
        <title>Bacillus mangrovi sp. nov., isolated from a sediment sample from a mangrove forest.</title>
        <authorList>
            <person name="Gupta V."/>
            <person name="Singh P.K."/>
            <person name="Korpole S."/>
            <person name="Tanuku N.R.S."/>
            <person name="Pinnaka A.K."/>
        </authorList>
    </citation>
    <scope>NUCLEOTIDE SEQUENCE [LARGE SCALE GENOMIC DNA]</scope>
    <source>
        <strain evidence="2 3">KCTC 33872</strain>
    </source>
</reference>
<dbReference type="EMBL" id="WMIB01000002">
    <property type="protein sequence ID" value="MTH52627.1"/>
    <property type="molecule type" value="Genomic_DNA"/>
</dbReference>
<feature type="transmembrane region" description="Helical" evidence="1">
    <location>
        <begin position="36"/>
        <end position="54"/>
    </location>
</feature>
<dbReference type="AlphaFoldDB" id="A0A7X2S3C4"/>
<dbReference type="RefSeq" id="WP_155111175.1">
    <property type="nucleotide sequence ID" value="NZ_WMIB01000002.1"/>
</dbReference>
<dbReference type="InterPro" id="IPR024515">
    <property type="entry name" value="DUF3397"/>
</dbReference>
<dbReference type="Pfam" id="PF11877">
    <property type="entry name" value="DUF3397"/>
    <property type="match status" value="1"/>
</dbReference>
<evidence type="ECO:0000256" key="1">
    <source>
        <dbReference type="SAM" id="Phobius"/>
    </source>
</evidence>
<dbReference type="OrthoDB" id="2353183at2"/>
<evidence type="ECO:0000313" key="3">
    <source>
        <dbReference type="Proteomes" id="UP000434639"/>
    </source>
</evidence>